<comment type="caution">
    <text evidence="2">The sequence shown here is derived from an EMBL/GenBank/DDBJ whole genome shotgun (WGS) entry which is preliminary data.</text>
</comment>
<evidence type="ECO:0000313" key="2">
    <source>
        <dbReference type="EMBL" id="RED43296.1"/>
    </source>
</evidence>
<feature type="region of interest" description="Disordered" evidence="1">
    <location>
        <begin position="122"/>
        <end position="155"/>
    </location>
</feature>
<name>A0A3D9H325_9FLAO</name>
<feature type="region of interest" description="Disordered" evidence="1">
    <location>
        <begin position="75"/>
        <end position="109"/>
    </location>
</feature>
<proteinExistence type="predicted"/>
<evidence type="ECO:0008006" key="4">
    <source>
        <dbReference type="Google" id="ProtNLM"/>
    </source>
</evidence>
<dbReference type="Proteomes" id="UP000256980">
    <property type="component" value="Unassembled WGS sequence"/>
</dbReference>
<accession>A0A3D9H325</accession>
<feature type="compositionally biased region" description="Basic and acidic residues" evidence="1">
    <location>
        <begin position="84"/>
        <end position="100"/>
    </location>
</feature>
<evidence type="ECO:0000313" key="3">
    <source>
        <dbReference type="Proteomes" id="UP000256980"/>
    </source>
</evidence>
<dbReference type="RefSeq" id="WP_147299225.1">
    <property type="nucleotide sequence ID" value="NZ_QRDV01000006.1"/>
</dbReference>
<sequence length="155" mass="18295">MKKLVIIALALVTLNGFAQKKEHRKMDRNNTSELRQDMNPNDIADLKSKKLTLKLDLTDAQQKKVHKLILDQAETRQAARKANKPADGEKRERPSKEDMLQRQNLRLDAQIEMKREMKTILTAEQYAKFEKMKPREHKKRGKRGENQERKHNKRD</sequence>
<organism evidence="2 3">
    <name type="scientific">Winogradskyella eximia</name>
    <dbReference type="NCBI Taxonomy" id="262006"/>
    <lineage>
        <taxon>Bacteria</taxon>
        <taxon>Pseudomonadati</taxon>
        <taxon>Bacteroidota</taxon>
        <taxon>Flavobacteriia</taxon>
        <taxon>Flavobacteriales</taxon>
        <taxon>Flavobacteriaceae</taxon>
        <taxon>Winogradskyella</taxon>
    </lineage>
</organism>
<dbReference type="OrthoDB" id="956918at2"/>
<protein>
    <recommendedName>
        <fullName evidence="4">Spy/CpxP family protein refolding chaperone</fullName>
    </recommendedName>
</protein>
<dbReference type="AlphaFoldDB" id="A0A3D9H325"/>
<feature type="compositionally biased region" description="Basic and acidic residues" evidence="1">
    <location>
        <begin position="143"/>
        <end position="155"/>
    </location>
</feature>
<evidence type="ECO:0000256" key="1">
    <source>
        <dbReference type="SAM" id="MobiDB-lite"/>
    </source>
</evidence>
<gene>
    <name evidence="2" type="ORF">DFQ10_106209</name>
</gene>
<keyword evidence="3" id="KW-1185">Reference proteome</keyword>
<reference evidence="2 3" key="1">
    <citation type="submission" date="2018-07" db="EMBL/GenBank/DDBJ databases">
        <title>Genomic Encyclopedia of Type Strains, Phase III (KMG-III): the genomes of soil and plant-associated and newly described type strains.</title>
        <authorList>
            <person name="Whitman W."/>
        </authorList>
    </citation>
    <scope>NUCLEOTIDE SEQUENCE [LARGE SCALE GENOMIC DNA]</scope>
    <source>
        <strain evidence="2 3">CECT 7946</strain>
    </source>
</reference>
<dbReference type="EMBL" id="QRDV01000006">
    <property type="protein sequence ID" value="RED43296.1"/>
    <property type="molecule type" value="Genomic_DNA"/>
</dbReference>